<evidence type="ECO:0000313" key="3">
    <source>
        <dbReference type="Proteomes" id="UP000494115"/>
    </source>
</evidence>
<proteinExistence type="predicted"/>
<keyword evidence="3" id="KW-1185">Reference proteome</keyword>
<feature type="chain" id="PRO_5028984930" description="Lipid A palmitoyltransferase PagP" evidence="1">
    <location>
        <begin position="34"/>
        <end position="175"/>
    </location>
</feature>
<dbReference type="EMBL" id="CADIKM010000017">
    <property type="protein sequence ID" value="CAB3793394.1"/>
    <property type="molecule type" value="Genomic_DNA"/>
</dbReference>
<name>A0A6S7D1A0_9BURK</name>
<gene>
    <name evidence="2" type="ORF">LMG28138_03524</name>
</gene>
<reference evidence="2 3" key="1">
    <citation type="submission" date="2020-04" db="EMBL/GenBank/DDBJ databases">
        <authorList>
            <person name="De Canck E."/>
        </authorList>
    </citation>
    <scope>NUCLEOTIDE SEQUENCE [LARGE SCALE GENOMIC DNA]</scope>
    <source>
        <strain evidence="2 3">LMG 28138</strain>
    </source>
</reference>
<evidence type="ECO:0000256" key="1">
    <source>
        <dbReference type="SAM" id="SignalP"/>
    </source>
</evidence>
<feature type="signal peptide" evidence="1">
    <location>
        <begin position="1"/>
        <end position="33"/>
    </location>
</feature>
<sequence length="175" mass="18700">MSGLMMTSRCLRTGVLKAGLLLSPLVAAGSAQAADWCGGGLWLDGMVASAHINPKKDFNEFNPGLGLECWPNQNWAVTAGGFRNSLDRPSWYAGGLWSPDLVTWSHVRLAVMAGVISGYNYGVWGIGGNHAVGPVIAPIVMTNIGKFGLNLILIPPIPSDELPATIGFMLRYRFD</sequence>
<evidence type="ECO:0008006" key="4">
    <source>
        <dbReference type="Google" id="ProtNLM"/>
    </source>
</evidence>
<evidence type="ECO:0000313" key="2">
    <source>
        <dbReference type="EMBL" id="CAB3793394.1"/>
    </source>
</evidence>
<keyword evidence="1" id="KW-0732">Signal</keyword>
<accession>A0A6S7D1A0</accession>
<organism evidence="2 3">
    <name type="scientific">Pararobbsia alpina</name>
    <dbReference type="NCBI Taxonomy" id="621374"/>
    <lineage>
        <taxon>Bacteria</taxon>
        <taxon>Pseudomonadati</taxon>
        <taxon>Pseudomonadota</taxon>
        <taxon>Betaproteobacteria</taxon>
        <taxon>Burkholderiales</taxon>
        <taxon>Burkholderiaceae</taxon>
        <taxon>Pararobbsia</taxon>
    </lineage>
</organism>
<dbReference type="Proteomes" id="UP000494115">
    <property type="component" value="Unassembled WGS sequence"/>
</dbReference>
<dbReference type="Gene3D" id="2.40.160.20">
    <property type="match status" value="1"/>
</dbReference>
<protein>
    <recommendedName>
        <fullName evidence="4">Lipid A palmitoyltransferase PagP</fullName>
    </recommendedName>
</protein>
<dbReference type="AlphaFoldDB" id="A0A6S7D1A0"/>